<dbReference type="PROSITE" id="PS51724">
    <property type="entry name" value="SPOR"/>
    <property type="match status" value="1"/>
</dbReference>
<name>A0A502LHG3_9GAMM</name>
<organism evidence="4 5">
    <name type="scientific">Litorilituus lipolyticus</name>
    <dbReference type="NCBI Taxonomy" id="2491017"/>
    <lineage>
        <taxon>Bacteria</taxon>
        <taxon>Pseudomonadati</taxon>
        <taxon>Pseudomonadota</taxon>
        <taxon>Gammaproteobacteria</taxon>
        <taxon>Alteromonadales</taxon>
        <taxon>Colwelliaceae</taxon>
        <taxon>Litorilituus</taxon>
    </lineage>
</organism>
<sequence>MSTPFQNRLVGTVIVAAIVIIFLPDLLDGEKNSNKAHFQKIPETPVFTGKLSNKKFPTDKLIEKKDKPISNEQAIDVLATVDNSDSTAQQSAQKTVSEDTDEINANKVKTAKVEEKPKAKQPNHTAAKKVKEQSLPERAVAKQAWVIHLGSFKHKQNVAQLLKKLKDNGYTAFTRPIKTKQGTLTKVFIGPELIKSSLENKLPALKKLTNTQGKVALFEPIS</sequence>
<dbReference type="InterPro" id="IPR036680">
    <property type="entry name" value="SPOR-like_sf"/>
</dbReference>
<proteinExistence type="predicted"/>
<dbReference type="InterPro" id="IPR052521">
    <property type="entry name" value="Cell_div_SPOR-domain"/>
</dbReference>
<dbReference type="RefSeq" id="WP_140600724.1">
    <property type="nucleotide sequence ID" value="NZ_SAWY01000001.1"/>
</dbReference>
<evidence type="ECO:0000313" key="5">
    <source>
        <dbReference type="Proteomes" id="UP000315303"/>
    </source>
</evidence>
<dbReference type="GO" id="GO:0030428">
    <property type="term" value="C:cell septum"/>
    <property type="evidence" value="ECO:0007669"/>
    <property type="project" value="TreeGrafter"/>
</dbReference>
<feature type="region of interest" description="Disordered" evidence="1">
    <location>
        <begin position="82"/>
        <end position="102"/>
    </location>
</feature>
<evidence type="ECO:0000256" key="1">
    <source>
        <dbReference type="SAM" id="MobiDB-lite"/>
    </source>
</evidence>
<dbReference type="Proteomes" id="UP000315303">
    <property type="component" value="Unassembled WGS sequence"/>
</dbReference>
<dbReference type="Gene3D" id="3.30.70.1070">
    <property type="entry name" value="Sporulation related repeat"/>
    <property type="match status" value="1"/>
</dbReference>
<gene>
    <name evidence="4" type="ORF">EPA86_00260</name>
</gene>
<keyword evidence="2" id="KW-0812">Transmembrane</keyword>
<dbReference type="AlphaFoldDB" id="A0A502LHG3"/>
<accession>A0A502LHG3</accession>
<keyword evidence="2" id="KW-0472">Membrane</keyword>
<reference evidence="4 5" key="1">
    <citation type="submission" date="2019-01" db="EMBL/GenBank/DDBJ databases">
        <title>Litorilituus lipolytica sp. nov., isolated from intertidal sand of the Yellow Sea in China.</title>
        <authorList>
            <person name="Liu A."/>
        </authorList>
    </citation>
    <scope>NUCLEOTIDE SEQUENCE [LARGE SCALE GENOMIC DNA]</scope>
    <source>
        <strain evidence="4 5">RZ04</strain>
    </source>
</reference>
<feature type="domain" description="SPOR" evidence="3">
    <location>
        <begin position="139"/>
        <end position="218"/>
    </location>
</feature>
<dbReference type="InterPro" id="IPR007730">
    <property type="entry name" value="SPOR-like_dom"/>
</dbReference>
<keyword evidence="5" id="KW-1185">Reference proteome</keyword>
<dbReference type="SUPFAM" id="SSF110997">
    <property type="entry name" value="Sporulation related repeat"/>
    <property type="match status" value="1"/>
</dbReference>
<dbReference type="GO" id="GO:0032153">
    <property type="term" value="C:cell division site"/>
    <property type="evidence" value="ECO:0007669"/>
    <property type="project" value="TreeGrafter"/>
</dbReference>
<dbReference type="PANTHER" id="PTHR38687:SF1">
    <property type="entry name" value="CELL DIVISION PROTEIN DEDD"/>
    <property type="match status" value="1"/>
</dbReference>
<dbReference type="PANTHER" id="PTHR38687">
    <property type="entry name" value="CELL DIVISION PROTEIN DEDD-RELATED"/>
    <property type="match status" value="1"/>
</dbReference>
<feature type="compositionally biased region" description="Polar residues" evidence="1">
    <location>
        <begin position="82"/>
        <end position="95"/>
    </location>
</feature>
<dbReference type="OrthoDB" id="7069135at2"/>
<comment type="caution">
    <text evidence="4">The sequence shown here is derived from an EMBL/GenBank/DDBJ whole genome shotgun (WGS) entry which is preliminary data.</text>
</comment>
<dbReference type="Pfam" id="PF05036">
    <property type="entry name" value="SPOR"/>
    <property type="match status" value="1"/>
</dbReference>
<feature type="transmembrane region" description="Helical" evidence="2">
    <location>
        <begin position="6"/>
        <end position="27"/>
    </location>
</feature>
<keyword evidence="2" id="KW-1133">Transmembrane helix</keyword>
<evidence type="ECO:0000256" key="2">
    <source>
        <dbReference type="SAM" id="Phobius"/>
    </source>
</evidence>
<protein>
    <submittedName>
        <fullName evidence="4">DedD protein</fullName>
    </submittedName>
</protein>
<dbReference type="EMBL" id="SAWY01000001">
    <property type="protein sequence ID" value="TPH19197.1"/>
    <property type="molecule type" value="Genomic_DNA"/>
</dbReference>
<evidence type="ECO:0000313" key="4">
    <source>
        <dbReference type="EMBL" id="TPH19197.1"/>
    </source>
</evidence>
<evidence type="ECO:0000259" key="3">
    <source>
        <dbReference type="PROSITE" id="PS51724"/>
    </source>
</evidence>
<dbReference type="GO" id="GO:0032506">
    <property type="term" value="P:cytokinetic process"/>
    <property type="evidence" value="ECO:0007669"/>
    <property type="project" value="TreeGrafter"/>
</dbReference>
<dbReference type="GO" id="GO:0042834">
    <property type="term" value="F:peptidoglycan binding"/>
    <property type="evidence" value="ECO:0007669"/>
    <property type="project" value="InterPro"/>
</dbReference>